<dbReference type="InterPro" id="IPR030395">
    <property type="entry name" value="GP_PDE_dom"/>
</dbReference>
<dbReference type="SUPFAM" id="SSF51695">
    <property type="entry name" value="PLC-like phosphodiesterases"/>
    <property type="match status" value="1"/>
</dbReference>
<dbReference type="OrthoDB" id="384721at2"/>
<gene>
    <name evidence="2" type="ORF">FB558_1398</name>
</gene>
<sequence length="228" mass="24059">MIITGHRGAMGSEPENTLRSFRRAVQEGCDEIELDLRVTADGRLVVLHDATVDRTTDATGAVADLTFDEVRALDAGLGEQVPTWAEVVAAVDVRFQAEVKAEAAVGLLAESLRTDPELARRTLVTSSHAEVLLAVRRELPDAATGLILGRTPAFDEIVARATAADAGTALCGIAGLTVDGVADLHERGFDVTAWPVPDAQVFARAAELAVDGVTTDHPDRLCTLARAS</sequence>
<dbReference type="GO" id="GO:0006629">
    <property type="term" value="P:lipid metabolic process"/>
    <property type="evidence" value="ECO:0007669"/>
    <property type="project" value="InterPro"/>
</dbReference>
<evidence type="ECO:0000313" key="2">
    <source>
        <dbReference type="EMBL" id="TQM14632.1"/>
    </source>
</evidence>
<comment type="caution">
    <text evidence="2">The sequence shown here is derived from an EMBL/GenBank/DDBJ whole genome shotgun (WGS) entry which is preliminary data.</text>
</comment>
<dbReference type="PROSITE" id="PS50007">
    <property type="entry name" value="PIPLC_X_DOMAIN"/>
    <property type="match status" value="1"/>
</dbReference>
<feature type="domain" description="GP-PDE" evidence="1">
    <location>
        <begin position="1"/>
        <end position="225"/>
    </location>
</feature>
<evidence type="ECO:0000259" key="1">
    <source>
        <dbReference type="PROSITE" id="PS51704"/>
    </source>
</evidence>
<keyword evidence="3" id="KW-1185">Reference proteome</keyword>
<name>A0A543DZ68_9PSEU</name>
<dbReference type="Proteomes" id="UP000315677">
    <property type="component" value="Unassembled WGS sequence"/>
</dbReference>
<reference evidence="2 3" key="1">
    <citation type="submission" date="2019-06" db="EMBL/GenBank/DDBJ databases">
        <title>Sequencing the genomes of 1000 actinobacteria strains.</title>
        <authorList>
            <person name="Klenk H.-P."/>
        </authorList>
    </citation>
    <scope>NUCLEOTIDE SEQUENCE [LARGE SCALE GENOMIC DNA]</scope>
    <source>
        <strain evidence="2 3">DSM 45301</strain>
    </source>
</reference>
<dbReference type="GO" id="GO:0008081">
    <property type="term" value="F:phosphoric diester hydrolase activity"/>
    <property type="evidence" value="ECO:0007669"/>
    <property type="project" value="InterPro"/>
</dbReference>
<dbReference type="PANTHER" id="PTHR46211:SF1">
    <property type="entry name" value="GLYCEROPHOSPHODIESTER PHOSPHODIESTERASE, CYTOPLASMIC"/>
    <property type="match status" value="1"/>
</dbReference>
<organism evidence="2 3">
    <name type="scientific">Pseudonocardia kunmingensis</name>
    <dbReference type="NCBI Taxonomy" id="630975"/>
    <lineage>
        <taxon>Bacteria</taxon>
        <taxon>Bacillati</taxon>
        <taxon>Actinomycetota</taxon>
        <taxon>Actinomycetes</taxon>
        <taxon>Pseudonocardiales</taxon>
        <taxon>Pseudonocardiaceae</taxon>
        <taxon>Pseudonocardia</taxon>
    </lineage>
</organism>
<evidence type="ECO:0000313" key="3">
    <source>
        <dbReference type="Proteomes" id="UP000315677"/>
    </source>
</evidence>
<proteinExistence type="predicted"/>
<dbReference type="Pfam" id="PF03009">
    <property type="entry name" value="GDPD"/>
    <property type="match status" value="1"/>
</dbReference>
<protein>
    <submittedName>
        <fullName evidence="2">Glycerophosphoryl diester phosphodiesterase</fullName>
    </submittedName>
</protein>
<dbReference type="PROSITE" id="PS51704">
    <property type="entry name" value="GP_PDE"/>
    <property type="match status" value="1"/>
</dbReference>
<accession>A0A543DZ68</accession>
<dbReference type="RefSeq" id="WP_142049201.1">
    <property type="nucleotide sequence ID" value="NZ_VFPA01000001.1"/>
</dbReference>
<dbReference type="Gene3D" id="3.20.20.190">
    <property type="entry name" value="Phosphatidylinositol (PI) phosphodiesterase"/>
    <property type="match status" value="1"/>
</dbReference>
<dbReference type="InterPro" id="IPR017946">
    <property type="entry name" value="PLC-like_Pdiesterase_TIM-brl"/>
</dbReference>
<dbReference type="PANTHER" id="PTHR46211">
    <property type="entry name" value="GLYCEROPHOSPHORYL DIESTER PHOSPHODIESTERASE"/>
    <property type="match status" value="1"/>
</dbReference>
<dbReference type="AlphaFoldDB" id="A0A543DZ68"/>
<dbReference type="EMBL" id="VFPA01000001">
    <property type="protein sequence ID" value="TQM14632.1"/>
    <property type="molecule type" value="Genomic_DNA"/>
</dbReference>